<reference evidence="1 2" key="1">
    <citation type="submission" date="2018-06" db="EMBL/GenBank/DDBJ databases">
        <title>Combined omics and stable isotope probing to characterize newly discovered Mariana Back-Arc vent microbial communities.</title>
        <authorList>
            <person name="Trembath-Reichert E."/>
            <person name="Huber J.A."/>
        </authorList>
    </citation>
    <scope>NUCLEOTIDE SEQUENCE [LARGE SCALE GENOMIC DNA]</scope>
    <source>
        <strain evidence="1">MAG 58</strain>
    </source>
</reference>
<dbReference type="InterPro" id="IPR015946">
    <property type="entry name" value="KH_dom-like_a/b"/>
</dbReference>
<dbReference type="InterPro" id="IPR036102">
    <property type="entry name" value="OsmC/Ohrsf"/>
</dbReference>
<evidence type="ECO:0000313" key="1">
    <source>
        <dbReference type="EMBL" id="RTZ83165.1"/>
    </source>
</evidence>
<proteinExistence type="predicted"/>
<dbReference type="PANTHER" id="PTHR35368">
    <property type="entry name" value="HYDROPEROXIDE REDUCTASE"/>
    <property type="match status" value="1"/>
</dbReference>
<dbReference type="Pfam" id="PF02566">
    <property type="entry name" value="OsmC"/>
    <property type="match status" value="1"/>
</dbReference>
<dbReference type="AlphaFoldDB" id="A0A432GIC5"/>
<dbReference type="InterPro" id="IPR052924">
    <property type="entry name" value="OsmC/Ohr_hydroprdx_reductase"/>
</dbReference>
<comment type="caution">
    <text evidence="1">The sequence shown here is derived from an EMBL/GenBank/DDBJ whole genome shotgun (WGS) entry which is preliminary data.</text>
</comment>
<dbReference type="Proteomes" id="UP000287917">
    <property type="component" value="Unassembled WGS sequence"/>
</dbReference>
<protein>
    <submittedName>
        <fullName evidence="1">OsmC family peroxiredoxin</fullName>
    </submittedName>
</protein>
<dbReference type="PANTHER" id="PTHR35368:SF1">
    <property type="entry name" value="HYDROPEROXIDE REDUCTASE"/>
    <property type="match status" value="1"/>
</dbReference>
<evidence type="ECO:0000313" key="2">
    <source>
        <dbReference type="Proteomes" id="UP000287917"/>
    </source>
</evidence>
<dbReference type="InterPro" id="IPR003718">
    <property type="entry name" value="OsmC/Ohr_fam"/>
</dbReference>
<dbReference type="Gene3D" id="3.30.300.20">
    <property type="match status" value="1"/>
</dbReference>
<sequence length="162" mass="17946">MNKIIDEIDFSKSIIRRKSLSASNPGNMTTTIEFPGLASLTLDEPVMHGGGGQGPSPLQGVLGSLCGCEAVTFSRTANEKNFSYNGLEFEAEYTIDIRGRMGVRSVVPHFKTVRVQVHVKTDEDEDRLREVVKETEARCPVFNLIKDAGVELECVWIRSTQK</sequence>
<organism evidence="1 2">
    <name type="scientific">SAR324 cluster bacterium</name>
    <dbReference type="NCBI Taxonomy" id="2024889"/>
    <lineage>
        <taxon>Bacteria</taxon>
        <taxon>Deltaproteobacteria</taxon>
        <taxon>SAR324 cluster</taxon>
    </lineage>
</organism>
<dbReference type="SUPFAM" id="SSF82784">
    <property type="entry name" value="OsmC-like"/>
    <property type="match status" value="1"/>
</dbReference>
<dbReference type="EMBL" id="QNZK01000296">
    <property type="protein sequence ID" value="RTZ83165.1"/>
    <property type="molecule type" value="Genomic_DNA"/>
</dbReference>
<accession>A0A432GIC5</accession>
<gene>
    <name evidence="1" type="ORF">DSY96_08575</name>
</gene>
<name>A0A432GIC5_9DELT</name>